<feature type="transmembrane region" description="Helical" evidence="10">
    <location>
        <begin position="158"/>
        <end position="177"/>
    </location>
</feature>
<feature type="region of interest" description="Disordered" evidence="9">
    <location>
        <begin position="360"/>
        <end position="384"/>
    </location>
</feature>
<feature type="transmembrane region" description="Helical" evidence="10">
    <location>
        <begin position="283"/>
        <end position="312"/>
    </location>
</feature>
<comment type="similarity">
    <text evidence="8">Belongs to the UDP-N-acetylglucosamine 2-epimerase family.</text>
</comment>
<dbReference type="SUPFAM" id="SSF53756">
    <property type="entry name" value="UDP-Glycosyltransferase/glycogen phosphorylase"/>
    <property type="match status" value="1"/>
</dbReference>
<feature type="compositionally biased region" description="Basic and acidic residues" evidence="9">
    <location>
        <begin position="367"/>
        <end position="378"/>
    </location>
</feature>
<proteinExistence type="inferred from homology"/>
<evidence type="ECO:0000259" key="11">
    <source>
        <dbReference type="Pfam" id="PF02350"/>
    </source>
</evidence>
<comment type="subcellular location">
    <subcellularLocation>
        <location evidence="1">Cell membrane</location>
        <topology evidence="1">Multi-pass membrane protein</topology>
    </subcellularLocation>
</comment>
<keyword evidence="3 12" id="KW-0808">Transferase</keyword>
<dbReference type="CDD" id="cd06853">
    <property type="entry name" value="GT_WecA_like"/>
    <property type="match status" value="1"/>
</dbReference>
<dbReference type="GO" id="GO:0005886">
    <property type="term" value="C:plasma membrane"/>
    <property type="evidence" value="ECO:0007669"/>
    <property type="project" value="UniProtKB-SubCell"/>
</dbReference>
<comment type="cofactor">
    <cofactor evidence="7">
        <name>Mg(2+)</name>
        <dbReference type="ChEBI" id="CHEBI:18420"/>
    </cofactor>
</comment>
<evidence type="ECO:0000256" key="3">
    <source>
        <dbReference type="ARBA" id="ARBA00022679"/>
    </source>
</evidence>
<feature type="transmembrane region" description="Helical" evidence="10">
    <location>
        <begin position="6"/>
        <end position="24"/>
    </location>
</feature>
<evidence type="ECO:0000256" key="6">
    <source>
        <dbReference type="ARBA" id="ARBA00023136"/>
    </source>
</evidence>
<accession>A0A3N4W6D4</accession>
<evidence type="ECO:0000256" key="1">
    <source>
        <dbReference type="ARBA" id="ARBA00004651"/>
    </source>
</evidence>
<dbReference type="EMBL" id="RKQN01000001">
    <property type="protein sequence ID" value="RPE81650.1"/>
    <property type="molecule type" value="Genomic_DNA"/>
</dbReference>
<evidence type="ECO:0000313" key="12">
    <source>
        <dbReference type="EMBL" id="RPE81650.1"/>
    </source>
</evidence>
<dbReference type="GO" id="GO:0016853">
    <property type="term" value="F:isomerase activity"/>
    <property type="evidence" value="ECO:0007669"/>
    <property type="project" value="UniProtKB-KW"/>
</dbReference>
<dbReference type="PANTHER" id="PTHR22926">
    <property type="entry name" value="PHOSPHO-N-ACETYLMURAMOYL-PENTAPEPTIDE-TRANSFERASE"/>
    <property type="match status" value="1"/>
</dbReference>
<dbReference type="InterPro" id="IPR000715">
    <property type="entry name" value="Glycosyl_transferase_4"/>
</dbReference>
<evidence type="ECO:0000256" key="2">
    <source>
        <dbReference type="ARBA" id="ARBA00022475"/>
    </source>
</evidence>
<organism evidence="12 13">
    <name type="scientific">Vulcaniibacterium tengchongense</name>
    <dbReference type="NCBI Taxonomy" id="1273429"/>
    <lineage>
        <taxon>Bacteria</taxon>
        <taxon>Pseudomonadati</taxon>
        <taxon>Pseudomonadota</taxon>
        <taxon>Gammaproteobacteria</taxon>
        <taxon>Lysobacterales</taxon>
        <taxon>Lysobacteraceae</taxon>
        <taxon>Vulcaniibacterium</taxon>
    </lineage>
</organism>
<evidence type="ECO:0000256" key="10">
    <source>
        <dbReference type="SAM" id="Phobius"/>
    </source>
</evidence>
<dbReference type="InterPro" id="IPR003331">
    <property type="entry name" value="UDP_GlcNAc_Epimerase_2_dom"/>
</dbReference>
<dbReference type="PANTHER" id="PTHR22926:SF3">
    <property type="entry name" value="UNDECAPRENYL-PHOSPHATE ALPHA-N-ACETYLGLUCOSAMINYL 1-PHOSPHATE TRANSFERASE"/>
    <property type="match status" value="1"/>
</dbReference>
<dbReference type="AlphaFoldDB" id="A0A3N4W6D4"/>
<evidence type="ECO:0000256" key="4">
    <source>
        <dbReference type="ARBA" id="ARBA00022692"/>
    </source>
</evidence>
<evidence type="ECO:0000256" key="8">
    <source>
        <dbReference type="RuleBase" id="RU003513"/>
    </source>
</evidence>
<evidence type="ECO:0000256" key="5">
    <source>
        <dbReference type="ARBA" id="ARBA00022989"/>
    </source>
</evidence>
<feature type="transmembrane region" description="Helical" evidence="10">
    <location>
        <begin position="131"/>
        <end position="151"/>
    </location>
</feature>
<dbReference type="Pfam" id="PF00953">
    <property type="entry name" value="Glycos_transf_4"/>
    <property type="match status" value="1"/>
</dbReference>
<keyword evidence="5 10" id="KW-1133">Transmembrane helix</keyword>
<reference evidence="12 13" key="1">
    <citation type="submission" date="2018-11" db="EMBL/GenBank/DDBJ databases">
        <title>Genomic Encyclopedia of Type Strains, Phase IV (KMG-IV): sequencing the most valuable type-strain genomes for metagenomic binning, comparative biology and taxonomic classification.</title>
        <authorList>
            <person name="Goeker M."/>
        </authorList>
    </citation>
    <scope>NUCLEOTIDE SEQUENCE [LARGE SCALE GENOMIC DNA]</scope>
    <source>
        <strain evidence="12 13">DSM 25623</strain>
    </source>
</reference>
<feature type="transmembrane region" description="Helical" evidence="10">
    <location>
        <begin position="101"/>
        <end position="119"/>
    </location>
</feature>
<feature type="binding site" evidence="7">
    <location>
        <position position="217"/>
    </location>
    <ligand>
        <name>Mg(2+)</name>
        <dbReference type="ChEBI" id="CHEBI:18420"/>
    </ligand>
</feature>
<protein>
    <submittedName>
        <fullName evidence="12">UDP-N-acetylglucosamine 2-epimerase/undecaprenyl-phosphate alpha-N-acetylglucosaminyl 1-phosphatetransferase,TIGR02380</fullName>
    </submittedName>
</protein>
<feature type="binding site" evidence="7">
    <location>
        <position position="153"/>
    </location>
    <ligand>
        <name>Mg(2+)</name>
        <dbReference type="ChEBI" id="CHEBI:18420"/>
    </ligand>
</feature>
<dbReference type="Gene3D" id="3.40.50.2000">
    <property type="entry name" value="Glycogen Phosphorylase B"/>
    <property type="match status" value="2"/>
</dbReference>
<evidence type="ECO:0000256" key="9">
    <source>
        <dbReference type="SAM" id="MobiDB-lite"/>
    </source>
</evidence>
<evidence type="ECO:0000313" key="13">
    <source>
        <dbReference type="Proteomes" id="UP000269708"/>
    </source>
</evidence>
<keyword evidence="13" id="KW-1185">Reference proteome</keyword>
<dbReference type="GO" id="GO:0044038">
    <property type="term" value="P:cell wall macromolecule biosynthetic process"/>
    <property type="evidence" value="ECO:0007669"/>
    <property type="project" value="TreeGrafter"/>
</dbReference>
<keyword evidence="4 10" id="KW-0812">Transmembrane</keyword>
<feature type="domain" description="UDP-N-acetylglucosamine 2-epimerase" evidence="11">
    <location>
        <begin position="419"/>
        <end position="692"/>
    </location>
</feature>
<keyword evidence="6 10" id="KW-0472">Membrane</keyword>
<dbReference type="Pfam" id="PF02350">
    <property type="entry name" value="Epimerase_2"/>
    <property type="match status" value="1"/>
</dbReference>
<comment type="caution">
    <text evidence="12">The sequence shown here is derived from an EMBL/GenBank/DDBJ whole genome shotgun (WGS) entry which is preliminary data.</text>
</comment>
<dbReference type="GO" id="GO:0016780">
    <property type="term" value="F:phosphotransferase activity, for other substituted phosphate groups"/>
    <property type="evidence" value="ECO:0007669"/>
    <property type="project" value="InterPro"/>
</dbReference>
<feature type="transmembrane region" description="Helical" evidence="10">
    <location>
        <begin position="183"/>
        <end position="202"/>
    </location>
</feature>
<dbReference type="OrthoDB" id="9803238at2"/>
<keyword evidence="7" id="KW-0479">Metal-binding</keyword>
<name>A0A3N4W6D4_9GAMM</name>
<feature type="transmembrane region" description="Helical" evidence="10">
    <location>
        <begin position="214"/>
        <end position="236"/>
    </location>
</feature>
<dbReference type="GO" id="GO:0071555">
    <property type="term" value="P:cell wall organization"/>
    <property type="evidence" value="ECO:0007669"/>
    <property type="project" value="TreeGrafter"/>
</dbReference>
<dbReference type="GO" id="GO:0009103">
    <property type="term" value="P:lipopolysaccharide biosynthetic process"/>
    <property type="evidence" value="ECO:0007669"/>
    <property type="project" value="TreeGrafter"/>
</dbReference>
<dbReference type="RefSeq" id="WP_123769182.1">
    <property type="nucleotide sequence ID" value="NZ_RKQN01000001.1"/>
</dbReference>
<keyword evidence="8" id="KW-0413">Isomerase</keyword>
<feature type="transmembrane region" description="Helical" evidence="10">
    <location>
        <begin position="318"/>
        <end position="340"/>
    </location>
</feature>
<keyword evidence="2" id="KW-1003">Cell membrane</keyword>
<dbReference type="Proteomes" id="UP000269708">
    <property type="component" value="Unassembled WGS sequence"/>
</dbReference>
<gene>
    <name evidence="12" type="ORF">EDC50_0842</name>
</gene>
<feature type="transmembrane region" description="Helical" evidence="10">
    <location>
        <begin position="45"/>
        <end position="66"/>
    </location>
</feature>
<evidence type="ECO:0000256" key="7">
    <source>
        <dbReference type="PIRSR" id="PIRSR600715-1"/>
    </source>
</evidence>
<keyword evidence="7" id="KW-0460">Magnesium</keyword>
<dbReference type="GO" id="GO:0046872">
    <property type="term" value="F:metal ion binding"/>
    <property type="evidence" value="ECO:0007669"/>
    <property type="project" value="UniProtKB-KW"/>
</dbReference>
<feature type="transmembrane region" description="Helical" evidence="10">
    <location>
        <begin position="72"/>
        <end position="89"/>
    </location>
</feature>
<sequence length="775" mass="80805">MQDPKLVAASAIALAVTLFAIFSLRPVARRLGLVDRPGGRKRHRGAIPLIGGLCFFIGTLVGLSYVGYLDSFVVYLMVGAGLIVAAGVVDDLSDLSVRSRLAIEALAVGLVIAATGFYVDDLGQLLGEQRMRLWLLGVPVTIVAVIGLVNAFNMLDGIDGLAGSMAMVSIAAILLFAQPGGGAPGVLLLLQILFAAMIPYLCVNLGWPDGRKIFMGDAGSTLIGFVLAWSVIYLSHRSVGRLAPVDALWCVAVPVMDTLAVMYRRIRLGRSPFKPDRQHLHHLLLDAGLTPRAALVAIVAAGTALALVGYALRSAPEAVGLIAFAAVLAAYVLGLPKLLGLVRMLPRAARVSDAASAIAIGGDEETREPGRTERDEARPSSAPALAEAIGAAEGPSALKALCVLATPPDAMKIAPIARELLHDERFEPTVCVAAGPEPQAEQVLDLFDIQPDLRLDLGAPDEGELAPDALGGLERVLNEVQPDVVLVPGDTSTALAATMAAYCHHIPVVHIDSAGEAGAMEGAERKLARALATLHVTRDESASRELIAEGVPAERVLVAGDLAADGLRAALGLLRDDPALGQQLAARFPFLRDDCPLLLAMPAEEVDPVLALALADVARRRPGIDIACAPALADAVRAEARGRPLGNLHPVALDDYLAQVFLLGAARLVVVGASAPHAELAALGRPVLQVRAGVADAGGEGMRSAQSRRALTEQILALLEADEGRAFDEGVDRGPRASRQLAEALASLRPAAAHAETPTRGAGSPSVLHDLQEAC</sequence>